<keyword evidence="3" id="KW-0238">DNA-binding</keyword>
<dbReference type="Gene3D" id="1.10.10.10">
    <property type="entry name" value="Winged helix-like DNA-binding domain superfamily/Winged helix DNA-binding domain"/>
    <property type="match status" value="1"/>
</dbReference>
<keyword evidence="2" id="KW-0805">Transcription regulation</keyword>
<dbReference type="InterPro" id="IPR036390">
    <property type="entry name" value="WH_DNA-bd_sf"/>
</dbReference>
<sequence length="302" mass="32548">MSRVTLEQWRMLKAVVDAGGFARAAERVHKSASSVNHAVQKLEEQLGVEVFQLQGRKAELTPAGHALLRRAEHLLEEAADIEALAGALATGVESELHLAVEQIIPAARVIHALEAFSREQPATRIQLHEVVLEDGPQRLEQGRVDMLLAPQVPSDFLAQEIGEQTMVCVAHPGHPLARSGAVLTRRDLRPHRQVVLRDSGARGNGEGGWLDADQRWTVGHVSTVLEVLRSGVGFAWVPLDRVADDLASGRLAELVLEAGGRMRVPFYLTLADGDAAGVAGRALADALRTAFQSLPTSTGMDP</sequence>
<evidence type="ECO:0000313" key="6">
    <source>
        <dbReference type="EMBL" id="OOC10869.1"/>
    </source>
</evidence>
<name>A0A1V3A0L8_9GAMM</name>
<comment type="caution">
    <text evidence="6">The sequence shown here is derived from an EMBL/GenBank/DDBJ whole genome shotgun (WGS) entry which is preliminary data.</text>
</comment>
<comment type="similarity">
    <text evidence="1">Belongs to the LysR transcriptional regulatory family.</text>
</comment>
<feature type="domain" description="HTH lysR-type" evidence="5">
    <location>
        <begin position="4"/>
        <end position="61"/>
    </location>
</feature>
<proteinExistence type="inferred from homology"/>
<keyword evidence="7" id="KW-1185">Reference proteome</keyword>
<dbReference type="Pfam" id="PF00126">
    <property type="entry name" value="HTH_1"/>
    <property type="match status" value="1"/>
</dbReference>
<dbReference type="RefSeq" id="WP_077243752.1">
    <property type="nucleotide sequence ID" value="NZ_MUZR01000008.1"/>
</dbReference>
<dbReference type="AlphaFoldDB" id="A0A1V3A0L8"/>
<organism evidence="6 7">
    <name type="scientific">Thioalkalivibrio halophilus</name>
    <dbReference type="NCBI Taxonomy" id="252474"/>
    <lineage>
        <taxon>Bacteria</taxon>
        <taxon>Pseudomonadati</taxon>
        <taxon>Pseudomonadota</taxon>
        <taxon>Gammaproteobacteria</taxon>
        <taxon>Chromatiales</taxon>
        <taxon>Ectothiorhodospiraceae</taxon>
        <taxon>Thioalkalivibrio</taxon>
    </lineage>
</organism>
<dbReference type="PANTHER" id="PTHR30126">
    <property type="entry name" value="HTH-TYPE TRANSCRIPTIONAL REGULATOR"/>
    <property type="match status" value="1"/>
</dbReference>
<dbReference type="InterPro" id="IPR000847">
    <property type="entry name" value="LysR_HTH_N"/>
</dbReference>
<dbReference type="Gene3D" id="3.40.190.290">
    <property type="match status" value="1"/>
</dbReference>
<accession>A0A1V3A0L8</accession>
<dbReference type="PANTHER" id="PTHR30126:SF88">
    <property type="entry name" value="TRANSCRIPTIONAL REGULATOR-RELATED"/>
    <property type="match status" value="1"/>
</dbReference>
<evidence type="ECO:0000256" key="1">
    <source>
        <dbReference type="ARBA" id="ARBA00009437"/>
    </source>
</evidence>
<evidence type="ECO:0000259" key="5">
    <source>
        <dbReference type="PROSITE" id="PS50931"/>
    </source>
</evidence>
<dbReference type="GO" id="GO:0000976">
    <property type="term" value="F:transcription cis-regulatory region binding"/>
    <property type="evidence" value="ECO:0007669"/>
    <property type="project" value="TreeGrafter"/>
</dbReference>
<dbReference type="InterPro" id="IPR036388">
    <property type="entry name" value="WH-like_DNA-bd_sf"/>
</dbReference>
<dbReference type="GO" id="GO:0003700">
    <property type="term" value="F:DNA-binding transcription factor activity"/>
    <property type="evidence" value="ECO:0007669"/>
    <property type="project" value="InterPro"/>
</dbReference>
<evidence type="ECO:0000256" key="4">
    <source>
        <dbReference type="ARBA" id="ARBA00023163"/>
    </source>
</evidence>
<dbReference type="EMBL" id="MUZR01000008">
    <property type="protein sequence ID" value="OOC10869.1"/>
    <property type="molecule type" value="Genomic_DNA"/>
</dbReference>
<dbReference type="PROSITE" id="PS50931">
    <property type="entry name" value="HTH_LYSR"/>
    <property type="match status" value="1"/>
</dbReference>
<protein>
    <submittedName>
        <fullName evidence="6">LysR family transcriptional regulator</fullName>
    </submittedName>
</protein>
<reference evidence="6 7" key="1">
    <citation type="submission" date="2017-02" db="EMBL/GenBank/DDBJ databases">
        <title>Genomic diversity within the haloalkaliphilic genus Thioalkalivibrio.</title>
        <authorList>
            <person name="Ahn A.-C."/>
            <person name="Meier-Kolthoff J."/>
            <person name="Overmars L."/>
            <person name="Richter M."/>
            <person name="Woyke T."/>
            <person name="Sorokin D.Y."/>
            <person name="Muyzer G."/>
        </authorList>
    </citation>
    <scope>NUCLEOTIDE SEQUENCE [LARGE SCALE GENOMIC DNA]</scope>
    <source>
        <strain evidence="6 7">HL17</strain>
    </source>
</reference>
<dbReference type="OrthoDB" id="6988449at2"/>
<dbReference type="SUPFAM" id="SSF53850">
    <property type="entry name" value="Periplasmic binding protein-like II"/>
    <property type="match status" value="1"/>
</dbReference>
<dbReference type="Proteomes" id="UP000189177">
    <property type="component" value="Unassembled WGS sequence"/>
</dbReference>
<dbReference type="STRING" id="252474.B1A74_03305"/>
<evidence type="ECO:0000256" key="2">
    <source>
        <dbReference type="ARBA" id="ARBA00023015"/>
    </source>
</evidence>
<evidence type="ECO:0000313" key="7">
    <source>
        <dbReference type="Proteomes" id="UP000189177"/>
    </source>
</evidence>
<gene>
    <name evidence="6" type="ORF">B1A74_03305</name>
</gene>
<dbReference type="Pfam" id="PF03466">
    <property type="entry name" value="LysR_substrate"/>
    <property type="match status" value="1"/>
</dbReference>
<keyword evidence="4" id="KW-0804">Transcription</keyword>
<dbReference type="SUPFAM" id="SSF46785">
    <property type="entry name" value="Winged helix' DNA-binding domain"/>
    <property type="match status" value="1"/>
</dbReference>
<dbReference type="InterPro" id="IPR005119">
    <property type="entry name" value="LysR_subst-bd"/>
</dbReference>
<evidence type="ECO:0000256" key="3">
    <source>
        <dbReference type="ARBA" id="ARBA00023125"/>
    </source>
</evidence>